<organism evidence="1 2">
    <name type="scientific">Vespula squamosa</name>
    <name type="common">Southern yellow jacket</name>
    <name type="synonym">Wasp</name>
    <dbReference type="NCBI Taxonomy" id="30214"/>
    <lineage>
        <taxon>Eukaryota</taxon>
        <taxon>Metazoa</taxon>
        <taxon>Ecdysozoa</taxon>
        <taxon>Arthropoda</taxon>
        <taxon>Hexapoda</taxon>
        <taxon>Insecta</taxon>
        <taxon>Pterygota</taxon>
        <taxon>Neoptera</taxon>
        <taxon>Endopterygota</taxon>
        <taxon>Hymenoptera</taxon>
        <taxon>Apocrita</taxon>
        <taxon>Aculeata</taxon>
        <taxon>Vespoidea</taxon>
        <taxon>Vespidae</taxon>
        <taxon>Vespinae</taxon>
        <taxon>Vespula</taxon>
    </lineage>
</organism>
<gene>
    <name evidence="1" type="ORF">V1478_000417</name>
</gene>
<evidence type="ECO:0000313" key="2">
    <source>
        <dbReference type="Proteomes" id="UP001607302"/>
    </source>
</evidence>
<protein>
    <submittedName>
        <fullName evidence="1">Uncharacterized protein</fullName>
    </submittedName>
</protein>
<dbReference type="Proteomes" id="UP001607302">
    <property type="component" value="Unassembled WGS sequence"/>
</dbReference>
<dbReference type="EMBL" id="JAUDFV010000020">
    <property type="protein sequence ID" value="KAL2740276.1"/>
    <property type="molecule type" value="Genomic_DNA"/>
</dbReference>
<sequence length="65" mass="7824">MDVCDCWYSSYGECEPHKHVAMMVQQRHNAAMRRPILRRVIIKFVRIVIAPLRYDELSREKGFWS</sequence>
<keyword evidence="2" id="KW-1185">Reference proteome</keyword>
<dbReference type="AlphaFoldDB" id="A0ABD2C5F2"/>
<accession>A0ABD2C5F2</accession>
<name>A0ABD2C5F2_VESSQ</name>
<evidence type="ECO:0000313" key="1">
    <source>
        <dbReference type="EMBL" id="KAL2740276.1"/>
    </source>
</evidence>
<proteinExistence type="predicted"/>
<comment type="caution">
    <text evidence="1">The sequence shown here is derived from an EMBL/GenBank/DDBJ whole genome shotgun (WGS) entry which is preliminary data.</text>
</comment>
<reference evidence="1 2" key="1">
    <citation type="journal article" date="2024" name="Ann. Entomol. Soc. Am.">
        <title>Genomic analyses of the southern and eastern yellowjacket wasps (Hymenoptera: Vespidae) reveal evolutionary signatures of social life.</title>
        <authorList>
            <person name="Catto M.A."/>
            <person name="Caine P.B."/>
            <person name="Orr S.E."/>
            <person name="Hunt B.G."/>
            <person name="Goodisman M.A.D."/>
        </authorList>
    </citation>
    <scope>NUCLEOTIDE SEQUENCE [LARGE SCALE GENOMIC DNA]</scope>
    <source>
        <strain evidence="1">233</strain>
        <tissue evidence="1">Head and thorax</tissue>
    </source>
</reference>